<protein>
    <submittedName>
        <fullName evidence="1">Uncharacterized protein</fullName>
    </submittedName>
</protein>
<evidence type="ECO:0000313" key="2">
    <source>
        <dbReference type="Proteomes" id="UP001153404"/>
    </source>
</evidence>
<accession>A0A9X4KRH5</accession>
<dbReference type="AlphaFoldDB" id="A0A9X4KRH5"/>
<keyword evidence="2" id="KW-1185">Reference proteome</keyword>
<dbReference type="RefSeq" id="WP_277530380.1">
    <property type="nucleotide sequence ID" value="NZ_JAPDIA010000003.1"/>
</dbReference>
<dbReference type="EMBL" id="JAPDIA010000003">
    <property type="protein sequence ID" value="MDG0809213.1"/>
    <property type="molecule type" value="Genomic_DNA"/>
</dbReference>
<sequence length="119" mass="14385">MHLQKREITELKKEIKKIMNIESENRLWISVTLGSPEKSTIDFEFLSDYSNQIDLVIDHGISPRNIRRKNDNVEYKDYIQELLDCYIGRNVVIPYDLEERRKKYPKAFNELESYMHKYL</sequence>
<name>A0A9X4KRH5_9BACL</name>
<dbReference type="Proteomes" id="UP001153404">
    <property type="component" value="Unassembled WGS sequence"/>
</dbReference>
<reference evidence="1" key="1">
    <citation type="submission" date="2022-10" db="EMBL/GenBank/DDBJ databases">
        <title>Comparative genomic analysis of Cohnella hashimotonis sp. nov., isolated from the International Space Station.</title>
        <authorList>
            <person name="Simpson A."/>
            <person name="Venkateswaran K."/>
        </authorList>
    </citation>
    <scope>NUCLEOTIDE SEQUENCE</scope>
    <source>
        <strain evidence="1">DSM 28161</strain>
    </source>
</reference>
<comment type="caution">
    <text evidence="1">The sequence shown here is derived from an EMBL/GenBank/DDBJ whole genome shotgun (WGS) entry which is preliminary data.</text>
</comment>
<proteinExistence type="predicted"/>
<evidence type="ECO:0000313" key="1">
    <source>
        <dbReference type="EMBL" id="MDG0809213.1"/>
    </source>
</evidence>
<organism evidence="1 2">
    <name type="scientific">Cohnella rhizosphaerae</name>
    <dbReference type="NCBI Taxonomy" id="1457232"/>
    <lineage>
        <taxon>Bacteria</taxon>
        <taxon>Bacillati</taxon>
        <taxon>Bacillota</taxon>
        <taxon>Bacilli</taxon>
        <taxon>Bacillales</taxon>
        <taxon>Paenibacillaceae</taxon>
        <taxon>Cohnella</taxon>
    </lineage>
</organism>
<gene>
    <name evidence="1" type="ORF">OMP40_07355</name>
</gene>